<accession>A0A438NHI3</accession>
<dbReference type="Gene3D" id="3.10.20.90">
    <property type="entry name" value="Phosphatidylinositol 3-kinase Catalytic Subunit, Chain A, domain 1"/>
    <property type="match status" value="1"/>
</dbReference>
<dbReference type="PANTHER" id="PTHR12735:SF27">
    <property type="entry name" value="BOLA-LIKE PROTEIN 2"/>
    <property type="match status" value="1"/>
</dbReference>
<comment type="caution">
    <text evidence="2">The sequence shown here is derived from an EMBL/GenBank/DDBJ whole genome shotgun (WGS) entry which is preliminary data.</text>
</comment>
<proteinExistence type="inferred from homology"/>
<evidence type="ECO:0000313" key="3">
    <source>
        <dbReference type="Proteomes" id="UP000288859"/>
    </source>
</evidence>
<dbReference type="OrthoDB" id="4983at2759"/>
<gene>
    <name evidence="2" type="ORF">B0A52_00541</name>
</gene>
<dbReference type="InterPro" id="IPR045115">
    <property type="entry name" value="BOL2"/>
</dbReference>
<evidence type="ECO:0000256" key="1">
    <source>
        <dbReference type="RuleBase" id="RU003860"/>
    </source>
</evidence>
<dbReference type="GO" id="GO:0006879">
    <property type="term" value="P:intracellular iron ion homeostasis"/>
    <property type="evidence" value="ECO:0007669"/>
    <property type="project" value="InterPro"/>
</dbReference>
<dbReference type="SUPFAM" id="SSF82657">
    <property type="entry name" value="BolA-like"/>
    <property type="match status" value="1"/>
</dbReference>
<reference evidence="2 3" key="1">
    <citation type="submission" date="2017-03" db="EMBL/GenBank/DDBJ databases">
        <title>Genomes of endolithic fungi from Antarctica.</title>
        <authorList>
            <person name="Coleine C."/>
            <person name="Masonjones S."/>
            <person name="Stajich J.E."/>
        </authorList>
    </citation>
    <scope>NUCLEOTIDE SEQUENCE [LARGE SCALE GENOMIC DNA]</scope>
    <source>
        <strain evidence="2 3">CCFEE 6314</strain>
    </source>
</reference>
<dbReference type="PANTHER" id="PTHR12735">
    <property type="entry name" value="BOLA-LIKE PROTEIN-RELATED"/>
    <property type="match status" value="1"/>
</dbReference>
<dbReference type="GO" id="GO:0051537">
    <property type="term" value="F:2 iron, 2 sulfur cluster binding"/>
    <property type="evidence" value="ECO:0007669"/>
    <property type="project" value="InterPro"/>
</dbReference>
<protein>
    <recommendedName>
        <fullName evidence="4">BolA protein</fullName>
    </recommendedName>
</protein>
<dbReference type="GO" id="GO:0051604">
    <property type="term" value="P:protein maturation"/>
    <property type="evidence" value="ECO:0007669"/>
    <property type="project" value="InterPro"/>
</dbReference>
<dbReference type="InterPro" id="IPR036065">
    <property type="entry name" value="BolA-like_sf"/>
</dbReference>
<dbReference type="Pfam" id="PF01722">
    <property type="entry name" value="BolA"/>
    <property type="match status" value="1"/>
</dbReference>
<name>A0A438NHI3_EXOME</name>
<dbReference type="Proteomes" id="UP000288859">
    <property type="component" value="Unassembled WGS sequence"/>
</dbReference>
<dbReference type="AlphaFoldDB" id="A0A438NHI3"/>
<organism evidence="2 3">
    <name type="scientific">Exophiala mesophila</name>
    <name type="common">Black yeast-like fungus</name>
    <dbReference type="NCBI Taxonomy" id="212818"/>
    <lineage>
        <taxon>Eukaryota</taxon>
        <taxon>Fungi</taxon>
        <taxon>Dikarya</taxon>
        <taxon>Ascomycota</taxon>
        <taxon>Pezizomycotina</taxon>
        <taxon>Eurotiomycetes</taxon>
        <taxon>Chaetothyriomycetidae</taxon>
        <taxon>Chaetothyriales</taxon>
        <taxon>Herpotrichiellaceae</taxon>
        <taxon>Exophiala</taxon>
    </lineage>
</organism>
<dbReference type="InterPro" id="IPR002634">
    <property type="entry name" value="BolA"/>
</dbReference>
<dbReference type="GO" id="GO:0005634">
    <property type="term" value="C:nucleus"/>
    <property type="evidence" value="ECO:0007669"/>
    <property type="project" value="TreeGrafter"/>
</dbReference>
<dbReference type="VEuPathDB" id="FungiDB:PV10_00025"/>
<sequence length="164" mass="18027">MQPFLRTRLLTRAAGCGQKASLSLSLKPAIPPFSHSLSRLSLTSYLSTRLLTTSNNRLATPMAAQTDTTAADFASSHQITPESLESKLRNTLPSTTHISIQDMSGGCGQAFNAIIVSPEFDKKSLLARHRLVNNALKDEIKAIHAWTPKCLTPEQWEKEQQRGL</sequence>
<evidence type="ECO:0008006" key="4">
    <source>
        <dbReference type="Google" id="ProtNLM"/>
    </source>
</evidence>
<comment type="similarity">
    <text evidence="1">Belongs to the BolA/IbaG family.</text>
</comment>
<evidence type="ECO:0000313" key="2">
    <source>
        <dbReference type="EMBL" id="RVX75189.1"/>
    </source>
</evidence>
<dbReference type="GO" id="GO:0005829">
    <property type="term" value="C:cytosol"/>
    <property type="evidence" value="ECO:0007669"/>
    <property type="project" value="TreeGrafter"/>
</dbReference>
<dbReference type="EMBL" id="NAJM01000002">
    <property type="protein sequence ID" value="RVX75189.1"/>
    <property type="molecule type" value="Genomic_DNA"/>
</dbReference>